<evidence type="ECO:0000256" key="6">
    <source>
        <dbReference type="PIRNR" id="PIRNR002889"/>
    </source>
</evidence>
<evidence type="ECO:0000259" key="7">
    <source>
        <dbReference type="Pfam" id="PF00460"/>
    </source>
</evidence>
<dbReference type="EMBL" id="JBHTJZ010000009">
    <property type="protein sequence ID" value="MFD0959474.1"/>
    <property type="molecule type" value="Genomic_DNA"/>
</dbReference>
<dbReference type="InterPro" id="IPR001444">
    <property type="entry name" value="Flag_bb_rod_N"/>
</dbReference>
<protein>
    <recommendedName>
        <fullName evidence="3 6">Flagellar basal body rod protein FlgB</fullName>
    </recommendedName>
</protein>
<evidence type="ECO:0000313" key="8">
    <source>
        <dbReference type="EMBL" id="MFD0959474.1"/>
    </source>
</evidence>
<comment type="caution">
    <text evidence="8">The sequence shown here is derived from an EMBL/GenBank/DDBJ whole genome shotgun (WGS) entry which is preliminary data.</text>
</comment>
<keyword evidence="8" id="KW-0282">Flagellum</keyword>
<comment type="subunit">
    <text evidence="6">The basal body constitutes a major portion of the flagellar organelle and consists of a number of rings mounted on a central rod.</text>
</comment>
<comment type="subcellular location">
    <subcellularLocation>
        <location evidence="1 6">Bacterial flagellum basal body</location>
    </subcellularLocation>
</comment>
<feature type="domain" description="Flagellar basal body rod protein N-terminal" evidence="7">
    <location>
        <begin position="14"/>
        <end position="39"/>
    </location>
</feature>
<dbReference type="InterPro" id="IPR019776">
    <property type="entry name" value="Flagellar_basal_body_rod_CS"/>
</dbReference>
<dbReference type="RefSeq" id="WP_377563603.1">
    <property type="nucleotide sequence ID" value="NZ_JBHTJZ010000009.1"/>
</dbReference>
<dbReference type="Proteomes" id="UP001596989">
    <property type="component" value="Unassembled WGS sequence"/>
</dbReference>
<evidence type="ECO:0000256" key="1">
    <source>
        <dbReference type="ARBA" id="ARBA00004117"/>
    </source>
</evidence>
<dbReference type="NCBIfam" id="TIGR01396">
    <property type="entry name" value="FlgB"/>
    <property type="match status" value="1"/>
</dbReference>
<evidence type="ECO:0000313" key="9">
    <source>
        <dbReference type="Proteomes" id="UP001596989"/>
    </source>
</evidence>
<organism evidence="8 9">
    <name type="scientific">Paenibacillus chungangensis</name>
    <dbReference type="NCBI Taxonomy" id="696535"/>
    <lineage>
        <taxon>Bacteria</taxon>
        <taxon>Bacillati</taxon>
        <taxon>Bacillota</taxon>
        <taxon>Bacilli</taxon>
        <taxon>Bacillales</taxon>
        <taxon>Paenibacillaceae</taxon>
        <taxon>Paenibacillus</taxon>
    </lineage>
</organism>
<name>A0ABW3HPN8_9BACL</name>
<dbReference type="PANTHER" id="PTHR30435:SF12">
    <property type="entry name" value="FLAGELLAR BASAL BODY ROD PROTEIN FLGB"/>
    <property type="match status" value="1"/>
</dbReference>
<comment type="function">
    <text evidence="5 6">Structural component of flagellum, the bacterial motility apparatus. Part of the rod structure of flagellar basal body.</text>
</comment>
<proteinExistence type="inferred from homology"/>
<gene>
    <name evidence="8" type="primary">flgB</name>
    <name evidence="8" type="ORF">ACFQ2I_08720</name>
</gene>
<evidence type="ECO:0000256" key="5">
    <source>
        <dbReference type="ARBA" id="ARBA00024934"/>
    </source>
</evidence>
<keyword evidence="9" id="KW-1185">Reference proteome</keyword>
<dbReference type="PIRSF" id="PIRSF002889">
    <property type="entry name" value="Rod_FlgB"/>
    <property type="match status" value="1"/>
</dbReference>
<keyword evidence="8" id="KW-0966">Cell projection</keyword>
<dbReference type="PROSITE" id="PS00588">
    <property type="entry name" value="FLAGELLA_BB_ROD"/>
    <property type="match status" value="1"/>
</dbReference>
<reference evidence="9" key="1">
    <citation type="journal article" date="2019" name="Int. J. Syst. Evol. Microbiol.">
        <title>The Global Catalogue of Microorganisms (GCM) 10K type strain sequencing project: providing services to taxonomists for standard genome sequencing and annotation.</title>
        <authorList>
            <consortium name="The Broad Institute Genomics Platform"/>
            <consortium name="The Broad Institute Genome Sequencing Center for Infectious Disease"/>
            <person name="Wu L."/>
            <person name="Ma J."/>
        </authorList>
    </citation>
    <scope>NUCLEOTIDE SEQUENCE [LARGE SCALE GENOMIC DNA]</scope>
    <source>
        <strain evidence="9">CCUG 59129</strain>
    </source>
</reference>
<dbReference type="Pfam" id="PF00460">
    <property type="entry name" value="Flg_bb_rod"/>
    <property type="match status" value="1"/>
</dbReference>
<sequence>MNVLNSAAFARLENAAYASELRQRVIADNIANAETPQFKRQEVLFEQLLEQSIGNKPIGVSGYRTDARHIAIGSQKSNMPAPKVVTDDSTTMNINENNVDLDREMALLAKNQLNYNLYTKQISHEIKMMRTAIDGRV</sequence>
<keyword evidence="4 6" id="KW-0975">Bacterial flagellum</keyword>
<evidence type="ECO:0000256" key="3">
    <source>
        <dbReference type="ARBA" id="ARBA00014376"/>
    </source>
</evidence>
<keyword evidence="8" id="KW-0969">Cilium</keyword>
<evidence type="ECO:0000256" key="4">
    <source>
        <dbReference type="ARBA" id="ARBA00023143"/>
    </source>
</evidence>
<dbReference type="InterPro" id="IPR006300">
    <property type="entry name" value="FlgB"/>
</dbReference>
<dbReference type="PANTHER" id="PTHR30435">
    <property type="entry name" value="FLAGELLAR PROTEIN"/>
    <property type="match status" value="1"/>
</dbReference>
<accession>A0ABW3HPN8</accession>
<evidence type="ECO:0000256" key="2">
    <source>
        <dbReference type="ARBA" id="ARBA00009677"/>
    </source>
</evidence>
<comment type="similarity">
    <text evidence="2 6">Belongs to the flagella basal body rod proteins family.</text>
</comment>